<dbReference type="Proteomes" id="UP000526233">
    <property type="component" value="Unassembled WGS sequence"/>
</dbReference>
<dbReference type="SMART" id="SM00342">
    <property type="entry name" value="HTH_ARAC"/>
    <property type="match status" value="1"/>
</dbReference>
<keyword evidence="7" id="KW-1185">Reference proteome</keyword>
<dbReference type="InterPro" id="IPR018060">
    <property type="entry name" value="HTH_AraC"/>
</dbReference>
<evidence type="ECO:0000259" key="4">
    <source>
        <dbReference type="PROSITE" id="PS01124"/>
    </source>
</evidence>
<dbReference type="Gene3D" id="1.10.10.60">
    <property type="entry name" value="Homeodomain-like"/>
    <property type="match status" value="2"/>
</dbReference>
<dbReference type="Pfam" id="PF12833">
    <property type="entry name" value="HTH_18"/>
    <property type="match status" value="1"/>
</dbReference>
<dbReference type="PROSITE" id="PS01124">
    <property type="entry name" value="HTH_ARAC_FAMILY_2"/>
    <property type="match status" value="1"/>
</dbReference>
<dbReference type="SUPFAM" id="SSF46689">
    <property type="entry name" value="Homeodomain-like"/>
    <property type="match status" value="2"/>
</dbReference>
<dbReference type="GO" id="GO:0043565">
    <property type="term" value="F:sequence-specific DNA binding"/>
    <property type="evidence" value="ECO:0007669"/>
    <property type="project" value="InterPro"/>
</dbReference>
<dbReference type="STRING" id="419475.A8A54_10850"/>
<name>A0A256G8I4_9HYPH</name>
<evidence type="ECO:0000313" key="5">
    <source>
        <dbReference type="EMBL" id="NNV20453.1"/>
    </source>
</evidence>
<keyword evidence="2" id="KW-0238">DNA-binding</keyword>
<dbReference type="GO" id="GO:0003700">
    <property type="term" value="F:DNA-binding transcription factor activity"/>
    <property type="evidence" value="ECO:0007669"/>
    <property type="project" value="InterPro"/>
</dbReference>
<keyword evidence="1" id="KW-0805">Transcription regulation</keyword>
<accession>A0A256G8I4</accession>
<protein>
    <submittedName>
        <fullName evidence="5">AraC family transcriptional regulator</fullName>
    </submittedName>
    <submittedName>
        <fullName evidence="6">Helix-turn-helix domain protein</fullName>
    </submittedName>
</protein>
<evidence type="ECO:0000313" key="7">
    <source>
        <dbReference type="Proteomes" id="UP000216188"/>
    </source>
</evidence>
<feature type="domain" description="HTH araC/xylS-type" evidence="4">
    <location>
        <begin position="82"/>
        <end position="180"/>
    </location>
</feature>
<dbReference type="RefSeq" id="WP_007877540.1">
    <property type="nucleotide sequence ID" value="NZ_JBHEEM010000006.1"/>
</dbReference>
<dbReference type="PANTHER" id="PTHR46796">
    <property type="entry name" value="HTH-TYPE TRANSCRIPTIONAL ACTIVATOR RHAS-RELATED"/>
    <property type="match status" value="1"/>
</dbReference>
<evidence type="ECO:0000313" key="8">
    <source>
        <dbReference type="Proteomes" id="UP000526233"/>
    </source>
</evidence>
<reference evidence="5 8" key="2">
    <citation type="submission" date="2018-11" db="EMBL/GenBank/DDBJ databases">
        <title>Genome sequencing and analysis.</title>
        <authorList>
            <person name="Huang Y.-T."/>
        </authorList>
    </citation>
    <scope>NUCLEOTIDE SEQUENCE [LARGE SCALE GENOMIC DNA]</scope>
    <source>
        <strain evidence="5 8">SHIN</strain>
    </source>
</reference>
<gene>
    <name evidence="6" type="ORF">CEV34_4026</name>
    <name evidence="5" type="ORF">EHE22_08445</name>
</gene>
<evidence type="ECO:0000256" key="1">
    <source>
        <dbReference type="ARBA" id="ARBA00023015"/>
    </source>
</evidence>
<evidence type="ECO:0000256" key="2">
    <source>
        <dbReference type="ARBA" id="ARBA00023125"/>
    </source>
</evidence>
<dbReference type="InterPro" id="IPR018062">
    <property type="entry name" value="HTH_AraC-typ_CS"/>
</dbReference>
<reference evidence="6 7" key="1">
    <citation type="submission" date="2017-07" db="EMBL/GenBank/DDBJ databases">
        <title>Phylogenetic study on the rhizospheric bacterium Ochrobactrum sp. A44.</title>
        <authorList>
            <person name="Krzyzanowska D.M."/>
            <person name="Ossowicki A."/>
            <person name="Rajewska M."/>
            <person name="Maciag T."/>
            <person name="Kaczynski Z."/>
            <person name="Czerwicka M."/>
            <person name="Jafra S."/>
        </authorList>
    </citation>
    <scope>NUCLEOTIDE SEQUENCE [LARGE SCALE GENOMIC DNA]</scope>
    <source>
        <strain evidence="6 7">CCUG 30717</strain>
    </source>
</reference>
<evidence type="ECO:0000256" key="3">
    <source>
        <dbReference type="ARBA" id="ARBA00023163"/>
    </source>
</evidence>
<dbReference type="InterPro" id="IPR009057">
    <property type="entry name" value="Homeodomain-like_sf"/>
</dbReference>
<comment type="caution">
    <text evidence="6">The sequence shown here is derived from an EMBL/GenBank/DDBJ whole genome shotgun (WGS) entry which is preliminary data.</text>
</comment>
<dbReference type="AlphaFoldDB" id="A0A256G8I4"/>
<dbReference type="Proteomes" id="UP000216188">
    <property type="component" value="Unassembled WGS sequence"/>
</dbReference>
<dbReference type="EMBL" id="NNRM01000041">
    <property type="protein sequence ID" value="OYR23280.1"/>
    <property type="molecule type" value="Genomic_DNA"/>
</dbReference>
<evidence type="ECO:0000313" key="6">
    <source>
        <dbReference type="EMBL" id="OYR23280.1"/>
    </source>
</evidence>
<dbReference type="PANTHER" id="PTHR46796:SF14">
    <property type="entry name" value="TRANSCRIPTIONAL REGULATORY PROTEIN"/>
    <property type="match status" value="1"/>
</dbReference>
<dbReference type="EMBL" id="PKQI01000001">
    <property type="protein sequence ID" value="NNV20453.1"/>
    <property type="molecule type" value="Genomic_DNA"/>
</dbReference>
<organism evidence="6 7">
    <name type="scientific">Brucella pseudogrignonensis</name>
    <dbReference type="NCBI Taxonomy" id="419475"/>
    <lineage>
        <taxon>Bacteria</taxon>
        <taxon>Pseudomonadati</taxon>
        <taxon>Pseudomonadota</taxon>
        <taxon>Alphaproteobacteria</taxon>
        <taxon>Hyphomicrobiales</taxon>
        <taxon>Brucellaceae</taxon>
        <taxon>Brucella/Ochrobactrum group</taxon>
        <taxon>Brucella</taxon>
    </lineage>
</organism>
<sequence length="204" mass="22709">MSHFATPVDHKQPRLPLDKFASETSIKVSALLLNAVKLLEEDETIAIDLVNQASSLLGTRMVDGNDVADRIVVGGLAPWQIKRVCRFIDERISYTISLDEMARQVKLSTSYFSAAFKNSFGVSPHNYVIKRRVEFAKDKMLNSNAPLCEIALDCGLSDQAHLSRVFRRITGTTPSAWRRYQTRPNIGANVGANVRAKLAVAEIY</sequence>
<dbReference type="InterPro" id="IPR050204">
    <property type="entry name" value="AraC_XylS_family_regulators"/>
</dbReference>
<keyword evidence="3" id="KW-0804">Transcription</keyword>
<proteinExistence type="predicted"/>
<dbReference type="PROSITE" id="PS00041">
    <property type="entry name" value="HTH_ARAC_FAMILY_1"/>
    <property type="match status" value="1"/>
</dbReference>